<dbReference type="InterPro" id="IPR008971">
    <property type="entry name" value="HSP40/DnaJ_pept-bd"/>
</dbReference>
<dbReference type="Pfam" id="PF00226">
    <property type="entry name" value="DnaJ"/>
    <property type="match status" value="1"/>
</dbReference>
<dbReference type="InterPro" id="IPR051938">
    <property type="entry name" value="Apopto_cytoskel_mod"/>
</dbReference>
<evidence type="ECO:0000256" key="1">
    <source>
        <dbReference type="ARBA" id="ARBA00022723"/>
    </source>
</evidence>
<dbReference type="PROSITE" id="PS51188">
    <property type="entry name" value="ZF_CR"/>
    <property type="match status" value="1"/>
</dbReference>
<feature type="domain" description="CR-type" evidence="9">
    <location>
        <begin position="217"/>
        <end position="295"/>
    </location>
</feature>
<evidence type="ECO:0000256" key="2">
    <source>
        <dbReference type="ARBA" id="ARBA00022737"/>
    </source>
</evidence>
<dbReference type="CDD" id="cd10747">
    <property type="entry name" value="DnaJ_C"/>
    <property type="match status" value="1"/>
</dbReference>
<dbReference type="SMART" id="SM00271">
    <property type="entry name" value="DnaJ"/>
    <property type="match status" value="1"/>
</dbReference>
<name>A0A6J1SRK5_FRAOC</name>
<feature type="domain" description="J" evidence="8">
    <location>
        <begin position="74"/>
        <end position="139"/>
    </location>
</feature>
<dbReference type="HAMAP" id="MF_01152">
    <property type="entry name" value="DnaJ"/>
    <property type="match status" value="1"/>
</dbReference>
<dbReference type="OrthoDB" id="10256793at2759"/>
<evidence type="ECO:0000313" key="11">
    <source>
        <dbReference type="RefSeq" id="XP_026283924.1"/>
    </source>
</evidence>
<sequence>MATTRGVSLLFQRKTVQLSSAINGSSKSFHICYNCDVSKLRKVPPLLSSLATGMNSILATSCSFHNSPCLFKQDYYQVLGVARNSSPKDIKKAYYQLAKKYHPDTNKNDPKAASKFQQVSEAYEVLSDETKRQEYDQWGTTSEQMGRRGQTADFKNWNFESDLNPEELFRKIFGEAGFNPGAFGEKLHETDHMANKHGYAAAEEIILNLTFHQAAMGVVKEAVINVVDTCGLCKGSRCQPGTIAGPCTWCNGSGMETISNGPFVMRSTCRGCKGTGKYIKFPCPECDAKGIAIQKRKISIPVPAGVDNGYVLRIQVPNREVFATVRIEKSKYFKREGANVHTDATISLSQAVLGGTIQIQGVRENQTVQVAPLTSSHTVIRLKGAGIKKLEGTGFGDHFVTLKIGMPSRLTNEQQSLIQDYAETETNTPGTIYGMDMKTKGRKAESGGG</sequence>
<dbReference type="RefSeq" id="XP_026283924.1">
    <property type="nucleotide sequence ID" value="XM_026428139.2"/>
</dbReference>
<dbReference type="PANTHER" id="PTHR44145:SF3">
    <property type="entry name" value="DNAJ HOMOLOG SUBFAMILY A MEMBER 3, MITOCHONDRIAL"/>
    <property type="match status" value="1"/>
</dbReference>
<dbReference type="InterPro" id="IPR036410">
    <property type="entry name" value="HSP_DnaJ_Cys-rich_dom_sf"/>
</dbReference>
<keyword evidence="2" id="KW-0677">Repeat</keyword>
<keyword evidence="4 6" id="KW-0862">Zinc</keyword>
<dbReference type="GO" id="GO:0051082">
    <property type="term" value="F:unfolded protein binding"/>
    <property type="evidence" value="ECO:0007669"/>
    <property type="project" value="InterPro"/>
</dbReference>
<dbReference type="PRINTS" id="PR00625">
    <property type="entry name" value="JDOMAIN"/>
</dbReference>
<reference evidence="11" key="1">
    <citation type="submission" date="2025-08" db="UniProtKB">
        <authorList>
            <consortium name="RefSeq"/>
        </authorList>
    </citation>
    <scope>IDENTIFICATION</scope>
    <source>
        <tissue evidence="11">Whole organism</tissue>
    </source>
</reference>
<dbReference type="Pfam" id="PF01556">
    <property type="entry name" value="DnaJ_C"/>
    <property type="match status" value="1"/>
</dbReference>
<dbReference type="CDD" id="cd10719">
    <property type="entry name" value="DnaJ_zf"/>
    <property type="match status" value="1"/>
</dbReference>
<dbReference type="InterPro" id="IPR002939">
    <property type="entry name" value="DnaJ_C"/>
</dbReference>
<dbReference type="GO" id="GO:0008270">
    <property type="term" value="F:zinc ion binding"/>
    <property type="evidence" value="ECO:0007669"/>
    <property type="project" value="UniProtKB-KW"/>
</dbReference>
<dbReference type="PROSITE" id="PS50076">
    <property type="entry name" value="DNAJ_2"/>
    <property type="match status" value="1"/>
</dbReference>
<dbReference type="GO" id="GO:0043066">
    <property type="term" value="P:negative regulation of apoptotic process"/>
    <property type="evidence" value="ECO:0007669"/>
    <property type="project" value="TreeGrafter"/>
</dbReference>
<dbReference type="GeneID" id="113210254"/>
<evidence type="ECO:0000256" key="6">
    <source>
        <dbReference type="PROSITE-ProRule" id="PRU00546"/>
    </source>
</evidence>
<dbReference type="Proteomes" id="UP000504606">
    <property type="component" value="Unplaced"/>
</dbReference>
<evidence type="ECO:0000256" key="4">
    <source>
        <dbReference type="ARBA" id="ARBA00022833"/>
    </source>
</evidence>
<evidence type="ECO:0000256" key="7">
    <source>
        <dbReference type="SAM" id="MobiDB-lite"/>
    </source>
</evidence>
<gene>
    <name evidence="11" type="primary">LOC113210254</name>
</gene>
<dbReference type="Gene3D" id="2.10.230.10">
    <property type="entry name" value="Heat shock protein DnaJ, cysteine-rich domain"/>
    <property type="match status" value="1"/>
</dbReference>
<feature type="region of interest" description="Disordered" evidence="7">
    <location>
        <begin position="428"/>
        <end position="449"/>
    </location>
</feature>
<feature type="zinc finger region" description="CR-type" evidence="6">
    <location>
        <begin position="217"/>
        <end position="295"/>
    </location>
</feature>
<dbReference type="GO" id="GO:0007005">
    <property type="term" value="P:mitochondrion organization"/>
    <property type="evidence" value="ECO:0007669"/>
    <property type="project" value="TreeGrafter"/>
</dbReference>
<feature type="compositionally biased region" description="Basic and acidic residues" evidence="7">
    <location>
        <begin position="437"/>
        <end position="449"/>
    </location>
</feature>
<dbReference type="Gene3D" id="1.10.287.110">
    <property type="entry name" value="DnaJ domain"/>
    <property type="match status" value="1"/>
</dbReference>
<dbReference type="PROSITE" id="PS00636">
    <property type="entry name" value="DNAJ_1"/>
    <property type="match status" value="1"/>
</dbReference>
<dbReference type="SUPFAM" id="SSF57938">
    <property type="entry name" value="DnaJ/Hsp40 cysteine-rich domain"/>
    <property type="match status" value="1"/>
</dbReference>
<dbReference type="SUPFAM" id="SSF49493">
    <property type="entry name" value="HSP40/DnaJ peptide-binding domain"/>
    <property type="match status" value="1"/>
</dbReference>
<dbReference type="FunFam" id="1.10.287.110:FF:000075">
    <property type="entry name" value="Uncharacterized protein, isoform D"/>
    <property type="match status" value="1"/>
</dbReference>
<dbReference type="InterPro" id="IPR001305">
    <property type="entry name" value="HSP_DnaJ_Cys-rich_dom"/>
</dbReference>
<dbReference type="GO" id="GO:0006457">
    <property type="term" value="P:protein folding"/>
    <property type="evidence" value="ECO:0007669"/>
    <property type="project" value="InterPro"/>
</dbReference>
<accession>A0A6J1SRK5</accession>
<evidence type="ECO:0000259" key="8">
    <source>
        <dbReference type="PROSITE" id="PS50076"/>
    </source>
</evidence>
<keyword evidence="1 6" id="KW-0479">Metal-binding</keyword>
<dbReference type="GO" id="GO:0005739">
    <property type="term" value="C:mitochondrion"/>
    <property type="evidence" value="ECO:0007669"/>
    <property type="project" value="TreeGrafter"/>
</dbReference>
<evidence type="ECO:0000313" key="10">
    <source>
        <dbReference type="Proteomes" id="UP000504606"/>
    </source>
</evidence>
<dbReference type="AlphaFoldDB" id="A0A6J1SRK5"/>
<evidence type="ECO:0000256" key="5">
    <source>
        <dbReference type="ARBA" id="ARBA00023186"/>
    </source>
</evidence>
<dbReference type="Pfam" id="PF00684">
    <property type="entry name" value="DnaJ_CXXCXGXG"/>
    <property type="match status" value="1"/>
</dbReference>
<dbReference type="Gene3D" id="2.60.260.20">
    <property type="entry name" value="Urease metallochaperone UreE, N-terminal domain"/>
    <property type="match status" value="2"/>
</dbReference>
<dbReference type="InterPro" id="IPR012724">
    <property type="entry name" value="DnaJ"/>
</dbReference>
<dbReference type="SUPFAM" id="SSF46565">
    <property type="entry name" value="Chaperone J-domain"/>
    <property type="match status" value="1"/>
</dbReference>
<protein>
    <submittedName>
        <fullName evidence="11">Protein tumorous imaginal discs, mitochondrial isoform X1</fullName>
    </submittedName>
</protein>
<dbReference type="GO" id="GO:0005524">
    <property type="term" value="F:ATP binding"/>
    <property type="evidence" value="ECO:0007669"/>
    <property type="project" value="InterPro"/>
</dbReference>
<organism evidence="10 11">
    <name type="scientific">Frankliniella occidentalis</name>
    <name type="common">Western flower thrips</name>
    <name type="synonym">Euthrips occidentalis</name>
    <dbReference type="NCBI Taxonomy" id="133901"/>
    <lineage>
        <taxon>Eukaryota</taxon>
        <taxon>Metazoa</taxon>
        <taxon>Ecdysozoa</taxon>
        <taxon>Arthropoda</taxon>
        <taxon>Hexapoda</taxon>
        <taxon>Insecta</taxon>
        <taxon>Pterygota</taxon>
        <taxon>Neoptera</taxon>
        <taxon>Paraneoptera</taxon>
        <taxon>Thysanoptera</taxon>
        <taxon>Terebrantia</taxon>
        <taxon>Thripoidea</taxon>
        <taxon>Thripidae</taxon>
        <taxon>Frankliniella</taxon>
    </lineage>
</organism>
<dbReference type="InterPro" id="IPR001623">
    <property type="entry name" value="DnaJ_domain"/>
</dbReference>
<dbReference type="FunFam" id="2.60.260.20:FF:000005">
    <property type="entry name" value="Chaperone protein dnaJ 1, mitochondrial"/>
    <property type="match status" value="1"/>
</dbReference>
<keyword evidence="10" id="KW-1185">Reference proteome</keyword>
<keyword evidence="5" id="KW-0143">Chaperone</keyword>
<evidence type="ECO:0000256" key="3">
    <source>
        <dbReference type="ARBA" id="ARBA00022771"/>
    </source>
</evidence>
<dbReference type="InterPro" id="IPR036869">
    <property type="entry name" value="J_dom_sf"/>
</dbReference>
<dbReference type="KEGG" id="foc:113210254"/>
<dbReference type="PANTHER" id="PTHR44145">
    <property type="entry name" value="DNAJ HOMOLOG SUBFAMILY A MEMBER 3, MITOCHONDRIAL"/>
    <property type="match status" value="1"/>
</dbReference>
<dbReference type="InterPro" id="IPR018253">
    <property type="entry name" value="DnaJ_domain_CS"/>
</dbReference>
<dbReference type="GO" id="GO:0031072">
    <property type="term" value="F:heat shock protein binding"/>
    <property type="evidence" value="ECO:0007669"/>
    <property type="project" value="InterPro"/>
</dbReference>
<evidence type="ECO:0000259" key="9">
    <source>
        <dbReference type="PROSITE" id="PS51188"/>
    </source>
</evidence>
<dbReference type="CDD" id="cd06257">
    <property type="entry name" value="DnaJ"/>
    <property type="match status" value="1"/>
</dbReference>
<dbReference type="GO" id="GO:0009408">
    <property type="term" value="P:response to heat"/>
    <property type="evidence" value="ECO:0007669"/>
    <property type="project" value="InterPro"/>
</dbReference>
<proteinExistence type="inferred from homology"/>
<keyword evidence="3 6" id="KW-0863">Zinc-finger</keyword>